<dbReference type="GO" id="GO:0006508">
    <property type="term" value="P:proteolysis"/>
    <property type="evidence" value="ECO:0007669"/>
    <property type="project" value="UniProtKB-KW"/>
</dbReference>
<dbReference type="PANTHER" id="PTHR11533:SF276">
    <property type="entry name" value="GLUTAMYL AMINOPEPTIDASE"/>
    <property type="match status" value="1"/>
</dbReference>
<dbReference type="OrthoDB" id="510539at2759"/>
<keyword evidence="27" id="KW-1185">Reference proteome</keyword>
<keyword evidence="12 20" id="KW-0862">Zinc</keyword>
<feature type="domain" description="Peptidase M1 membrane alanine aminopeptidase" evidence="24">
    <location>
        <begin position="339"/>
        <end position="572"/>
    </location>
</feature>
<dbReference type="CDD" id="cd09601">
    <property type="entry name" value="M1_APN-Q_like"/>
    <property type="match status" value="1"/>
</dbReference>
<feature type="transmembrane region" description="Helical" evidence="23">
    <location>
        <begin position="21"/>
        <end position="43"/>
    </location>
</feature>
<sequence length="664" mass="74183">MSRLSRLSSAMARETFVRYRTLCLLGVLAVLSCVCVGLLVAVLSPGGGEESSDSSPSSGGRVGTPGTNTGGDGGSATGEVKGAGEDVEEKMEEKEEEKPLTEPWEKDYRIPASTYALHYDLFLHPNMETGLFTGTVDILIRVSKKRSHLVTHSKFLNITRTSLTGPGGGNVKVKRAFEYEPNEFWVVQTGQPISPGNYTLSLEFSGNLTRSITGLYRSVYTNGDTGKKRFIATSKFQPTFARRAFPCFDEPSFKSTFSTTLVRPSGDGYIALSNMPVEREEADMPSQGLTKVHFKKSVPMVTYLACFIVCDFTYQERVTNHDVVFRVYAAPDRVASTQYSADVGANITDFFEDYFGVKYPLPKQDMIAIPDFVSGAMEHWGLITYRETNLLYSPRSSSSYNQQRIAAVVSHELAHQWFGNLVTLNWWNDLWLNEGFASYIEYKGLAHVHPDWDAEAHLLPDDLQRVMDLDATLSSHPIVQPVDTPDQITSIFDAISYAKGASVLRMLEGFMGDEEFRQGISNFLKRFAYDNAVTLVSDDFSGRDRQRCNDLWNELSKVSSKRLPISKIMDTWTRQMGFPVLELTRGAGGATYTVTQRRFLADKEAEDTTKSPFNIEIPAIPGGWTKVNSEQRGYYRVNYDRDGWAALTFALLTDHEVSLQRGSQ</sequence>
<evidence type="ECO:0000256" key="19">
    <source>
        <dbReference type="PIRSR" id="PIRSR634016-1"/>
    </source>
</evidence>
<feature type="domain" description="Aminopeptidase N-like N-terminal" evidence="25">
    <location>
        <begin position="117"/>
        <end position="304"/>
    </location>
</feature>
<feature type="binding site" evidence="20">
    <location>
        <position position="434"/>
    </location>
    <ligand>
        <name>Zn(2+)</name>
        <dbReference type="ChEBI" id="CHEBI:29105"/>
        <note>catalytic</note>
    </ligand>
</feature>
<comment type="catalytic activity">
    <reaction evidence="1">
        <text>Release of N-terminal glutamate (and to a lesser extent aspartate) from a peptide.</text>
        <dbReference type="EC" id="3.4.11.7"/>
    </reaction>
</comment>
<feature type="binding site" evidence="20">
    <location>
        <position position="415"/>
    </location>
    <ligand>
        <name>Zn(2+)</name>
        <dbReference type="ChEBI" id="CHEBI:29105"/>
        <note>catalytic</note>
    </ligand>
</feature>
<keyword evidence="18" id="KW-0325">Glycoprotein</keyword>
<dbReference type="InterPro" id="IPR050344">
    <property type="entry name" value="Peptidase_M1_aminopeptidases"/>
</dbReference>
<evidence type="ECO:0000256" key="13">
    <source>
        <dbReference type="ARBA" id="ARBA00022837"/>
    </source>
</evidence>
<dbReference type="SUPFAM" id="SSF55486">
    <property type="entry name" value="Metalloproteases ('zincins'), catalytic domain"/>
    <property type="match status" value="1"/>
</dbReference>
<evidence type="ECO:0000256" key="11">
    <source>
        <dbReference type="ARBA" id="ARBA00022801"/>
    </source>
</evidence>
<dbReference type="AlphaFoldDB" id="A0A6A4VW42"/>
<dbReference type="GO" id="GO:0043171">
    <property type="term" value="P:peptide catabolic process"/>
    <property type="evidence" value="ECO:0007669"/>
    <property type="project" value="TreeGrafter"/>
</dbReference>
<dbReference type="PANTHER" id="PTHR11533">
    <property type="entry name" value="PROTEASE M1 ZINC METALLOPROTEASE"/>
    <property type="match status" value="1"/>
</dbReference>
<proteinExistence type="inferred from homology"/>
<dbReference type="InterPro" id="IPR001930">
    <property type="entry name" value="Peptidase_M1"/>
</dbReference>
<keyword evidence="10 20" id="KW-0479">Metal-binding</keyword>
<comment type="similarity">
    <text evidence="4">Belongs to the peptidase M1 family.</text>
</comment>
<feature type="compositionally biased region" description="Gly residues" evidence="22">
    <location>
        <begin position="60"/>
        <end position="76"/>
    </location>
</feature>
<evidence type="ECO:0000256" key="9">
    <source>
        <dbReference type="ARBA" id="ARBA00022692"/>
    </source>
</evidence>
<evidence type="ECO:0000256" key="16">
    <source>
        <dbReference type="ARBA" id="ARBA00023049"/>
    </source>
</evidence>
<evidence type="ECO:0000256" key="23">
    <source>
        <dbReference type="SAM" id="Phobius"/>
    </source>
</evidence>
<dbReference type="Pfam" id="PF17900">
    <property type="entry name" value="Peptidase_M1_N"/>
    <property type="match status" value="1"/>
</dbReference>
<evidence type="ECO:0000256" key="3">
    <source>
        <dbReference type="ARBA" id="ARBA00004609"/>
    </source>
</evidence>
<evidence type="ECO:0000256" key="18">
    <source>
        <dbReference type="ARBA" id="ARBA00023180"/>
    </source>
</evidence>
<gene>
    <name evidence="26" type="primary">ENPEP_1</name>
    <name evidence="26" type="ORF">FJT64_008202</name>
</gene>
<feature type="site" description="Transition state stabilizer" evidence="21">
    <location>
        <position position="497"/>
    </location>
</feature>
<keyword evidence="13" id="KW-0106">Calcium</keyword>
<keyword evidence="8" id="KW-0645">Protease</keyword>
<evidence type="ECO:0000256" key="7">
    <source>
        <dbReference type="ARBA" id="ARBA00022438"/>
    </source>
</evidence>
<evidence type="ECO:0000256" key="22">
    <source>
        <dbReference type="SAM" id="MobiDB-lite"/>
    </source>
</evidence>
<evidence type="ECO:0000259" key="25">
    <source>
        <dbReference type="Pfam" id="PF17900"/>
    </source>
</evidence>
<dbReference type="Pfam" id="PF01433">
    <property type="entry name" value="Peptidase_M1"/>
    <property type="match status" value="1"/>
</dbReference>
<feature type="active site" description="Proton acceptor" evidence="19">
    <location>
        <position position="412"/>
    </location>
</feature>
<keyword evidence="16" id="KW-0482">Metalloprotease</keyword>
<dbReference type="FunFam" id="2.60.40.1730:FF:000001">
    <property type="entry name" value="Leucyl-cystinyl aminopeptidase"/>
    <property type="match status" value="1"/>
</dbReference>
<dbReference type="InterPro" id="IPR042097">
    <property type="entry name" value="Aminopeptidase_N-like_N_sf"/>
</dbReference>
<comment type="subunit">
    <text evidence="5">Homodimer; disulfide-linked.</text>
</comment>
<comment type="subcellular location">
    <subcellularLocation>
        <location evidence="3">Cell membrane</location>
        <topology evidence="3">Lipid-anchor</topology>
        <topology evidence="3">GPI-anchor</topology>
    </subcellularLocation>
    <subcellularLocation>
        <location evidence="2">Membrane</location>
        <topology evidence="2">Single-pass type II membrane protein</topology>
    </subcellularLocation>
</comment>
<dbReference type="EC" id="3.4.11.7" evidence="6"/>
<evidence type="ECO:0000256" key="8">
    <source>
        <dbReference type="ARBA" id="ARBA00022670"/>
    </source>
</evidence>
<keyword evidence="11" id="KW-0378">Hydrolase</keyword>
<evidence type="ECO:0000256" key="21">
    <source>
        <dbReference type="PIRSR" id="PIRSR634016-4"/>
    </source>
</evidence>
<evidence type="ECO:0000256" key="4">
    <source>
        <dbReference type="ARBA" id="ARBA00010136"/>
    </source>
</evidence>
<keyword evidence="9 23" id="KW-0812">Transmembrane</keyword>
<dbReference type="EMBL" id="VIIS01001706">
    <property type="protein sequence ID" value="KAF0294108.1"/>
    <property type="molecule type" value="Genomic_DNA"/>
</dbReference>
<feature type="binding site" evidence="20">
    <location>
        <position position="411"/>
    </location>
    <ligand>
        <name>Zn(2+)</name>
        <dbReference type="ChEBI" id="CHEBI:29105"/>
        <note>catalytic</note>
    </ligand>
</feature>
<evidence type="ECO:0000259" key="24">
    <source>
        <dbReference type="Pfam" id="PF01433"/>
    </source>
</evidence>
<reference evidence="26 27" key="1">
    <citation type="submission" date="2019-07" db="EMBL/GenBank/DDBJ databases">
        <title>Draft genome assembly of a fouling barnacle, Amphibalanus amphitrite (Darwin, 1854): The first reference genome for Thecostraca.</title>
        <authorList>
            <person name="Kim W."/>
        </authorList>
    </citation>
    <scope>NUCLEOTIDE SEQUENCE [LARGE SCALE GENOMIC DNA]</scope>
    <source>
        <strain evidence="26">SNU_AA5</strain>
        <tissue evidence="26">Soma without cirri and trophi</tissue>
    </source>
</reference>
<dbReference type="PROSITE" id="PS51257">
    <property type="entry name" value="PROKAR_LIPOPROTEIN"/>
    <property type="match status" value="1"/>
</dbReference>
<keyword evidence="7 26" id="KW-0031">Aminopeptidase</keyword>
<dbReference type="GO" id="GO:0005886">
    <property type="term" value="C:plasma membrane"/>
    <property type="evidence" value="ECO:0007669"/>
    <property type="project" value="UniProtKB-SubCell"/>
</dbReference>
<evidence type="ECO:0000256" key="10">
    <source>
        <dbReference type="ARBA" id="ARBA00022723"/>
    </source>
</evidence>
<evidence type="ECO:0000256" key="20">
    <source>
        <dbReference type="PIRSR" id="PIRSR634016-3"/>
    </source>
</evidence>
<dbReference type="PRINTS" id="PR00756">
    <property type="entry name" value="ALADIPTASE"/>
</dbReference>
<evidence type="ECO:0000256" key="17">
    <source>
        <dbReference type="ARBA" id="ARBA00023136"/>
    </source>
</evidence>
<dbReference type="GO" id="GO:0070006">
    <property type="term" value="F:metalloaminopeptidase activity"/>
    <property type="evidence" value="ECO:0007669"/>
    <property type="project" value="TreeGrafter"/>
</dbReference>
<feature type="compositionally biased region" description="Basic and acidic residues" evidence="22">
    <location>
        <begin position="91"/>
        <end position="105"/>
    </location>
</feature>
<organism evidence="26 27">
    <name type="scientific">Amphibalanus amphitrite</name>
    <name type="common">Striped barnacle</name>
    <name type="synonym">Balanus amphitrite</name>
    <dbReference type="NCBI Taxonomy" id="1232801"/>
    <lineage>
        <taxon>Eukaryota</taxon>
        <taxon>Metazoa</taxon>
        <taxon>Ecdysozoa</taxon>
        <taxon>Arthropoda</taxon>
        <taxon>Crustacea</taxon>
        <taxon>Multicrustacea</taxon>
        <taxon>Cirripedia</taxon>
        <taxon>Thoracica</taxon>
        <taxon>Thoracicalcarea</taxon>
        <taxon>Balanomorpha</taxon>
        <taxon>Balanoidea</taxon>
        <taxon>Balanidae</taxon>
        <taxon>Amphibalaninae</taxon>
        <taxon>Amphibalanus</taxon>
    </lineage>
</organism>
<dbReference type="GO" id="GO:0005615">
    <property type="term" value="C:extracellular space"/>
    <property type="evidence" value="ECO:0007669"/>
    <property type="project" value="TreeGrafter"/>
</dbReference>
<comment type="cofactor">
    <cofactor evidence="20">
        <name>Zn(2+)</name>
        <dbReference type="ChEBI" id="CHEBI:29105"/>
    </cofactor>
    <text evidence="20">Binds 1 zinc ion per subunit.</text>
</comment>
<keyword evidence="15 23" id="KW-1133">Transmembrane helix</keyword>
<dbReference type="SUPFAM" id="SSF63737">
    <property type="entry name" value="Leukotriene A4 hydrolase N-terminal domain"/>
    <property type="match status" value="1"/>
</dbReference>
<dbReference type="Gene3D" id="2.60.40.1730">
    <property type="entry name" value="tricorn interacting facor f3 domain"/>
    <property type="match status" value="1"/>
</dbReference>
<evidence type="ECO:0000256" key="15">
    <source>
        <dbReference type="ARBA" id="ARBA00022989"/>
    </source>
</evidence>
<dbReference type="FunFam" id="1.10.390.10:FF:000016">
    <property type="entry name" value="Glutamyl aminopeptidase"/>
    <property type="match status" value="1"/>
</dbReference>
<dbReference type="InterPro" id="IPR014782">
    <property type="entry name" value="Peptidase_M1_dom"/>
</dbReference>
<dbReference type="GO" id="GO:0042277">
    <property type="term" value="F:peptide binding"/>
    <property type="evidence" value="ECO:0007669"/>
    <property type="project" value="TreeGrafter"/>
</dbReference>
<dbReference type="InterPro" id="IPR045357">
    <property type="entry name" value="Aminopeptidase_N-like_N"/>
</dbReference>
<accession>A0A6A4VW42</accession>
<evidence type="ECO:0000256" key="5">
    <source>
        <dbReference type="ARBA" id="ARBA00011748"/>
    </source>
</evidence>
<evidence type="ECO:0000256" key="6">
    <source>
        <dbReference type="ARBA" id="ARBA00012567"/>
    </source>
</evidence>
<keyword evidence="14" id="KW-0735">Signal-anchor</keyword>
<dbReference type="InterPro" id="IPR027268">
    <property type="entry name" value="Peptidase_M4/M1_CTD_sf"/>
</dbReference>
<dbReference type="GO" id="GO:0004230">
    <property type="term" value="F:glutamyl aminopeptidase activity"/>
    <property type="evidence" value="ECO:0007669"/>
    <property type="project" value="UniProtKB-EC"/>
</dbReference>
<dbReference type="Gene3D" id="1.10.390.10">
    <property type="entry name" value="Neutral Protease Domain 2"/>
    <property type="match status" value="1"/>
</dbReference>
<evidence type="ECO:0000256" key="14">
    <source>
        <dbReference type="ARBA" id="ARBA00022968"/>
    </source>
</evidence>
<evidence type="ECO:0000313" key="27">
    <source>
        <dbReference type="Proteomes" id="UP000440578"/>
    </source>
</evidence>
<keyword evidence="17 23" id="KW-0472">Membrane</keyword>
<dbReference type="GO" id="GO:0005737">
    <property type="term" value="C:cytoplasm"/>
    <property type="evidence" value="ECO:0007669"/>
    <property type="project" value="TreeGrafter"/>
</dbReference>
<evidence type="ECO:0000256" key="1">
    <source>
        <dbReference type="ARBA" id="ARBA00001703"/>
    </source>
</evidence>
<feature type="region of interest" description="Disordered" evidence="22">
    <location>
        <begin position="46"/>
        <end position="105"/>
    </location>
</feature>
<name>A0A6A4VW42_AMPAM</name>
<dbReference type="Proteomes" id="UP000440578">
    <property type="component" value="Unassembled WGS sequence"/>
</dbReference>
<dbReference type="GO" id="GO:0008270">
    <property type="term" value="F:zinc ion binding"/>
    <property type="evidence" value="ECO:0007669"/>
    <property type="project" value="InterPro"/>
</dbReference>
<evidence type="ECO:0000313" key="26">
    <source>
        <dbReference type="EMBL" id="KAF0294108.1"/>
    </source>
</evidence>
<comment type="caution">
    <text evidence="26">The sequence shown here is derived from an EMBL/GenBank/DDBJ whole genome shotgun (WGS) entry which is preliminary data.</text>
</comment>
<evidence type="ECO:0000256" key="2">
    <source>
        <dbReference type="ARBA" id="ARBA00004606"/>
    </source>
</evidence>
<evidence type="ECO:0000256" key="12">
    <source>
        <dbReference type="ARBA" id="ARBA00022833"/>
    </source>
</evidence>
<dbReference type="InterPro" id="IPR034016">
    <property type="entry name" value="M1_APN-typ"/>
</dbReference>
<protein>
    <recommendedName>
        <fullName evidence="6">glutamyl aminopeptidase</fullName>
        <ecNumber evidence="6">3.4.11.7</ecNumber>
    </recommendedName>
</protein>